<keyword evidence="1" id="KW-1003">Cell membrane</keyword>
<name>A0ABP9EIY1_9GAMM</name>
<keyword evidence="9" id="KW-1185">Reference proteome</keyword>
<dbReference type="PANTHER" id="PTHR22550">
    <property type="entry name" value="SPORE GERMINATION PROTEIN"/>
    <property type="match status" value="1"/>
</dbReference>
<keyword evidence="2 6" id="KW-0812">Transmembrane</keyword>
<evidence type="ECO:0000256" key="6">
    <source>
        <dbReference type="SAM" id="Phobius"/>
    </source>
</evidence>
<gene>
    <name evidence="8" type="ORF">GCM10023333_13190</name>
</gene>
<comment type="caution">
    <text evidence="8">The sequence shown here is derived from an EMBL/GenBank/DDBJ whole genome shotgun (WGS) entry which is preliminary data.</text>
</comment>
<evidence type="ECO:0000313" key="8">
    <source>
        <dbReference type="EMBL" id="GAA4880335.1"/>
    </source>
</evidence>
<evidence type="ECO:0000256" key="5">
    <source>
        <dbReference type="SAM" id="MobiDB-lite"/>
    </source>
</evidence>
<keyword evidence="3 6" id="KW-1133">Transmembrane helix</keyword>
<dbReference type="InterPro" id="IPR036465">
    <property type="entry name" value="vWFA_dom_sf"/>
</dbReference>
<dbReference type="PROSITE" id="PS50234">
    <property type="entry name" value="VWFA"/>
    <property type="match status" value="1"/>
</dbReference>
<dbReference type="InterPro" id="IPR002035">
    <property type="entry name" value="VWF_A"/>
</dbReference>
<feature type="region of interest" description="Disordered" evidence="5">
    <location>
        <begin position="494"/>
        <end position="591"/>
    </location>
</feature>
<sequence>MNTFVFQSPAWLWLLWLLPALGILFLYQSRQQKRDLAKFRDRPIRGQWQLRTTALLALCLGSLILSLARPGWNPSPSGINEQGRDVIFLLDVSRSMLAADARPNRLEVARHAIRETVNGNNNDRFGLAVFAGQTAILSPLTNDSRFLNNLLDTLGPHSVAQGGTSIEEALLTVTGTMISREEDAPAVDLILISDGEDLTERDPNRPAGEGEEDHALAQLNALGVRLMVIGLGDSQRGARVPARDAQSRDGEGWTLDNGQEHWSRMDTRFLRSLAQGAEQGVFFPVGTASLDLADMVSKLRLLWPGSDRQEGEILRYTEGYPWLLALALLSLLLLLLRRGALSAGLLLLSFHAGATADLNGYLSDAQLRELSLTEQHALALTRIDNMDALGAAGIYRIIAADARDLETAITANYNLGTALIQAGHQLERKQRMLDENGEIDPTLFDPDDPDFFTPPEWYFDEASEVLRLVLRQRPDHQGSARNLEWLTVRRTEQEDNEQAAMEMNDQGNEGDDTSESEQNDNDSEQDDGEGETEESDSQGDQEGEADTLSEQAPQLPPPTASQEDILEQARQRDQQQRQPVERESIPVERDW</sequence>
<dbReference type="Pfam" id="PF13519">
    <property type="entry name" value="VWA_2"/>
    <property type="match status" value="1"/>
</dbReference>
<evidence type="ECO:0000256" key="4">
    <source>
        <dbReference type="ARBA" id="ARBA00023136"/>
    </source>
</evidence>
<dbReference type="SMART" id="SM00327">
    <property type="entry name" value="VWA"/>
    <property type="match status" value="1"/>
</dbReference>
<feature type="compositionally biased region" description="Acidic residues" evidence="5">
    <location>
        <begin position="508"/>
        <end position="547"/>
    </location>
</feature>
<feature type="compositionally biased region" description="Basic and acidic residues" evidence="5">
    <location>
        <begin position="567"/>
        <end position="591"/>
    </location>
</feature>
<dbReference type="PANTHER" id="PTHR22550:SF5">
    <property type="entry name" value="LEUCINE ZIPPER PROTEIN 4"/>
    <property type="match status" value="1"/>
</dbReference>
<evidence type="ECO:0000256" key="2">
    <source>
        <dbReference type="ARBA" id="ARBA00022692"/>
    </source>
</evidence>
<dbReference type="SUPFAM" id="SSF53300">
    <property type="entry name" value="vWA-like"/>
    <property type="match status" value="1"/>
</dbReference>
<feature type="domain" description="VWFA" evidence="7">
    <location>
        <begin position="85"/>
        <end position="299"/>
    </location>
</feature>
<dbReference type="Gene3D" id="3.40.50.410">
    <property type="entry name" value="von Willebrand factor, type A domain"/>
    <property type="match status" value="1"/>
</dbReference>
<accession>A0ABP9EIY1</accession>
<evidence type="ECO:0000259" key="7">
    <source>
        <dbReference type="PROSITE" id="PS50234"/>
    </source>
</evidence>
<dbReference type="RefSeq" id="WP_345334557.1">
    <property type="nucleotide sequence ID" value="NZ_BAABJZ010000016.1"/>
</dbReference>
<dbReference type="EMBL" id="BAABJZ010000016">
    <property type="protein sequence ID" value="GAA4880335.1"/>
    <property type="molecule type" value="Genomic_DNA"/>
</dbReference>
<evidence type="ECO:0000256" key="1">
    <source>
        <dbReference type="ARBA" id="ARBA00022475"/>
    </source>
</evidence>
<dbReference type="Proteomes" id="UP001499988">
    <property type="component" value="Unassembled WGS sequence"/>
</dbReference>
<organism evidence="8 9">
    <name type="scientific">Ferrimonas pelagia</name>
    <dbReference type="NCBI Taxonomy" id="1177826"/>
    <lineage>
        <taxon>Bacteria</taxon>
        <taxon>Pseudomonadati</taxon>
        <taxon>Pseudomonadota</taxon>
        <taxon>Gammaproteobacteria</taxon>
        <taxon>Alteromonadales</taxon>
        <taxon>Ferrimonadaceae</taxon>
        <taxon>Ferrimonas</taxon>
    </lineage>
</organism>
<evidence type="ECO:0000256" key="3">
    <source>
        <dbReference type="ARBA" id="ARBA00022989"/>
    </source>
</evidence>
<dbReference type="InterPro" id="IPR050768">
    <property type="entry name" value="UPF0353/GerABKA_families"/>
</dbReference>
<evidence type="ECO:0000313" key="9">
    <source>
        <dbReference type="Proteomes" id="UP001499988"/>
    </source>
</evidence>
<keyword evidence="4 6" id="KW-0472">Membrane</keyword>
<feature type="transmembrane region" description="Helical" evidence="6">
    <location>
        <begin position="48"/>
        <end position="68"/>
    </location>
</feature>
<proteinExistence type="predicted"/>
<feature type="transmembrane region" description="Helical" evidence="6">
    <location>
        <begin position="6"/>
        <end position="27"/>
    </location>
</feature>
<reference evidence="9" key="1">
    <citation type="journal article" date="2019" name="Int. J. Syst. Evol. Microbiol.">
        <title>The Global Catalogue of Microorganisms (GCM) 10K type strain sequencing project: providing services to taxonomists for standard genome sequencing and annotation.</title>
        <authorList>
            <consortium name="The Broad Institute Genomics Platform"/>
            <consortium name="The Broad Institute Genome Sequencing Center for Infectious Disease"/>
            <person name="Wu L."/>
            <person name="Ma J."/>
        </authorList>
    </citation>
    <scope>NUCLEOTIDE SEQUENCE [LARGE SCALE GENOMIC DNA]</scope>
    <source>
        <strain evidence="9">JCM 18401</strain>
    </source>
</reference>
<protein>
    <recommendedName>
        <fullName evidence="7">VWFA domain-containing protein</fullName>
    </recommendedName>
</protein>